<dbReference type="Pfam" id="PF00005">
    <property type="entry name" value="ABC_tran"/>
    <property type="match status" value="1"/>
</dbReference>
<dbReference type="InterPro" id="IPR003439">
    <property type="entry name" value="ABC_transporter-like_ATP-bd"/>
</dbReference>
<protein>
    <submittedName>
        <fullName evidence="6">ABC transporter ATP-binding protein</fullName>
    </submittedName>
</protein>
<dbReference type="InterPro" id="IPR003593">
    <property type="entry name" value="AAA+_ATPase"/>
</dbReference>
<reference evidence="6" key="1">
    <citation type="submission" date="2021-10" db="EMBL/GenBank/DDBJ databases">
        <authorList>
            <person name="Lyu M."/>
            <person name="Wang X."/>
            <person name="Meng X."/>
            <person name="Xu K."/>
        </authorList>
    </citation>
    <scope>NUCLEOTIDE SEQUENCE</scope>
    <source>
        <strain evidence="6">A6</strain>
    </source>
</reference>
<evidence type="ECO:0000259" key="5">
    <source>
        <dbReference type="PROSITE" id="PS50893"/>
    </source>
</evidence>
<comment type="caution">
    <text evidence="6">The sequence shown here is derived from an EMBL/GenBank/DDBJ whole genome shotgun (WGS) entry which is preliminary data.</text>
</comment>
<proteinExistence type="inferred from homology"/>
<dbReference type="CDD" id="cd03255">
    <property type="entry name" value="ABC_MJ0796_LolCDE_FtsE"/>
    <property type="match status" value="1"/>
</dbReference>
<name>A0ABS8JFF2_9GAMM</name>
<dbReference type="PROSITE" id="PS00211">
    <property type="entry name" value="ABC_TRANSPORTER_1"/>
    <property type="match status" value="1"/>
</dbReference>
<keyword evidence="4 6" id="KW-0067">ATP-binding</keyword>
<keyword evidence="2" id="KW-0813">Transport</keyword>
<dbReference type="SUPFAM" id="SSF52540">
    <property type="entry name" value="P-loop containing nucleoside triphosphate hydrolases"/>
    <property type="match status" value="1"/>
</dbReference>
<gene>
    <name evidence="6" type="ORF">LK996_03910</name>
</gene>
<dbReference type="EMBL" id="JAJGAK010000001">
    <property type="protein sequence ID" value="MCC8362218.1"/>
    <property type="molecule type" value="Genomic_DNA"/>
</dbReference>
<accession>A0ABS8JFF2</accession>
<evidence type="ECO:0000256" key="3">
    <source>
        <dbReference type="ARBA" id="ARBA00022741"/>
    </source>
</evidence>
<evidence type="ECO:0000256" key="2">
    <source>
        <dbReference type="ARBA" id="ARBA00022448"/>
    </source>
</evidence>
<sequence>MADSVVLRAESLALAPASTATAPALDVAGLGKRVALPDGELTILEDVSFAIERGDAVAIVGASGSGKSTLLSLLAGLDTPTTGTVLIDGAPLSTLDEDGRARVRGEKVGFVFQSFQLLPTLTALENVMLPLELRGDADAATPARRILEKVGLGARLGHYPRQLSGGEQQRVALARAFVTDPALLFADEPTGNLDTHTGQAIIDLLFSLNADAGTTLVLVTHDEHLAARCGHQIRLDSGRRVA</sequence>
<dbReference type="PROSITE" id="PS50893">
    <property type="entry name" value="ABC_TRANSPORTER_2"/>
    <property type="match status" value="1"/>
</dbReference>
<dbReference type="InterPro" id="IPR017911">
    <property type="entry name" value="MacB-like_ATP-bd"/>
</dbReference>
<dbReference type="InterPro" id="IPR027417">
    <property type="entry name" value="P-loop_NTPase"/>
</dbReference>
<keyword evidence="7" id="KW-1185">Reference proteome</keyword>
<evidence type="ECO:0000256" key="4">
    <source>
        <dbReference type="ARBA" id="ARBA00022840"/>
    </source>
</evidence>
<dbReference type="InterPro" id="IPR017871">
    <property type="entry name" value="ABC_transporter-like_CS"/>
</dbReference>
<dbReference type="PANTHER" id="PTHR42798:SF2">
    <property type="entry name" value="ABC TRANSPORTER ATP-BINDING PROTEIN MG467-RELATED"/>
    <property type="match status" value="1"/>
</dbReference>
<comment type="similarity">
    <text evidence="1">Belongs to the ABC transporter superfamily.</text>
</comment>
<dbReference type="GO" id="GO:0005524">
    <property type="term" value="F:ATP binding"/>
    <property type="evidence" value="ECO:0007669"/>
    <property type="project" value="UniProtKB-KW"/>
</dbReference>
<dbReference type="RefSeq" id="WP_230525837.1">
    <property type="nucleotide sequence ID" value="NZ_JAJGAK010000001.1"/>
</dbReference>
<keyword evidence="3" id="KW-0547">Nucleotide-binding</keyword>
<evidence type="ECO:0000313" key="6">
    <source>
        <dbReference type="EMBL" id="MCC8362218.1"/>
    </source>
</evidence>
<feature type="domain" description="ABC transporter" evidence="5">
    <location>
        <begin position="25"/>
        <end position="241"/>
    </location>
</feature>
<dbReference type="Gene3D" id="3.40.50.300">
    <property type="entry name" value="P-loop containing nucleotide triphosphate hydrolases"/>
    <property type="match status" value="1"/>
</dbReference>
<evidence type="ECO:0000256" key="1">
    <source>
        <dbReference type="ARBA" id="ARBA00005417"/>
    </source>
</evidence>
<dbReference type="Proteomes" id="UP001165293">
    <property type="component" value="Unassembled WGS sequence"/>
</dbReference>
<organism evidence="6 7">
    <name type="scientific">Noviluteimonas lactosilytica</name>
    <dbReference type="NCBI Taxonomy" id="2888523"/>
    <lineage>
        <taxon>Bacteria</taxon>
        <taxon>Pseudomonadati</taxon>
        <taxon>Pseudomonadota</taxon>
        <taxon>Gammaproteobacteria</taxon>
        <taxon>Lysobacterales</taxon>
        <taxon>Lysobacteraceae</taxon>
        <taxon>Noviluteimonas</taxon>
    </lineage>
</organism>
<dbReference type="SMART" id="SM00382">
    <property type="entry name" value="AAA"/>
    <property type="match status" value="1"/>
</dbReference>
<evidence type="ECO:0000313" key="7">
    <source>
        <dbReference type="Proteomes" id="UP001165293"/>
    </source>
</evidence>
<dbReference type="PANTHER" id="PTHR42798">
    <property type="entry name" value="LIPOPROTEIN-RELEASING SYSTEM ATP-BINDING PROTEIN LOLD"/>
    <property type="match status" value="1"/>
</dbReference>